<name>A0A2T4U307_9BACI</name>
<dbReference type="PANTHER" id="PTHR43031">
    <property type="entry name" value="FAD-DEPENDENT OXIDOREDUCTASE"/>
    <property type="match status" value="1"/>
</dbReference>
<evidence type="ECO:0000313" key="3">
    <source>
        <dbReference type="Proteomes" id="UP000240509"/>
    </source>
</evidence>
<dbReference type="Gene3D" id="3.40.250.10">
    <property type="entry name" value="Rhodanese-like domain"/>
    <property type="match status" value="1"/>
</dbReference>
<dbReference type="OrthoDB" id="9800872at2"/>
<dbReference type="InterPro" id="IPR001763">
    <property type="entry name" value="Rhodanese-like_dom"/>
</dbReference>
<dbReference type="InterPro" id="IPR050229">
    <property type="entry name" value="GlpE_sulfurtransferase"/>
</dbReference>
<evidence type="ECO:0000259" key="1">
    <source>
        <dbReference type="PROSITE" id="PS50206"/>
    </source>
</evidence>
<dbReference type="InterPro" id="IPR036873">
    <property type="entry name" value="Rhodanese-like_dom_sf"/>
</dbReference>
<dbReference type="RefSeq" id="WP_107585971.1">
    <property type="nucleotide sequence ID" value="NZ_PZJJ01000033.1"/>
</dbReference>
<comment type="caution">
    <text evidence="2">The sequence shown here is derived from an EMBL/GenBank/DDBJ whole genome shotgun (WGS) entry which is preliminary data.</text>
</comment>
<dbReference type="PANTHER" id="PTHR43031:SF17">
    <property type="entry name" value="SULFURTRANSFERASE YTWF-RELATED"/>
    <property type="match status" value="1"/>
</dbReference>
<keyword evidence="3" id="KW-1185">Reference proteome</keyword>
<dbReference type="Proteomes" id="UP000240509">
    <property type="component" value="Unassembled WGS sequence"/>
</dbReference>
<reference evidence="2 3" key="1">
    <citation type="submission" date="2018-03" db="EMBL/GenBank/DDBJ databases">
        <title>Alkalicoccus saliphilus sp. nov., isolated from a mineral pool.</title>
        <authorList>
            <person name="Zhao B."/>
        </authorList>
    </citation>
    <scope>NUCLEOTIDE SEQUENCE [LARGE SCALE GENOMIC DNA]</scope>
    <source>
        <strain evidence="2 3">6AG</strain>
    </source>
</reference>
<accession>A0A2T4U307</accession>
<dbReference type="SMART" id="SM00450">
    <property type="entry name" value="RHOD"/>
    <property type="match status" value="1"/>
</dbReference>
<gene>
    <name evidence="2" type="ORF">C6Y45_14595</name>
</gene>
<dbReference type="CDD" id="cd00158">
    <property type="entry name" value="RHOD"/>
    <property type="match status" value="1"/>
</dbReference>
<dbReference type="AlphaFoldDB" id="A0A2T4U307"/>
<dbReference type="SUPFAM" id="SSF52821">
    <property type="entry name" value="Rhodanese/Cell cycle control phosphatase"/>
    <property type="match status" value="1"/>
</dbReference>
<feature type="domain" description="Rhodanese" evidence="1">
    <location>
        <begin position="23"/>
        <end position="111"/>
    </location>
</feature>
<organism evidence="2 3">
    <name type="scientific">Alkalicoccus saliphilus</name>
    <dbReference type="NCBI Taxonomy" id="200989"/>
    <lineage>
        <taxon>Bacteria</taxon>
        <taxon>Bacillati</taxon>
        <taxon>Bacillota</taxon>
        <taxon>Bacilli</taxon>
        <taxon>Bacillales</taxon>
        <taxon>Bacillaceae</taxon>
        <taxon>Alkalicoccus</taxon>
    </lineage>
</organism>
<dbReference type="EMBL" id="PZJJ01000033">
    <property type="protein sequence ID" value="PTL37787.1"/>
    <property type="molecule type" value="Genomic_DNA"/>
</dbReference>
<sequence>MTKEVSGVKQVDKEQLKDILKDENSGQIVIDVREPEEYEAGHIPGVPLVPMSTIPDLAEGFDQEKEYVFICRSGNRSQRVSEFLKAHGYTGAVNFEGGMLEWDGDKKEGDEVQLTSVDELKNWKRS</sequence>
<dbReference type="PROSITE" id="PS50206">
    <property type="entry name" value="RHODANESE_3"/>
    <property type="match status" value="1"/>
</dbReference>
<evidence type="ECO:0000313" key="2">
    <source>
        <dbReference type="EMBL" id="PTL37787.1"/>
    </source>
</evidence>
<protein>
    <submittedName>
        <fullName evidence="2">Rhodanese-like domain-containing protein</fullName>
    </submittedName>
</protein>
<dbReference type="Pfam" id="PF00581">
    <property type="entry name" value="Rhodanese"/>
    <property type="match status" value="1"/>
</dbReference>
<proteinExistence type="predicted"/>